<organism evidence="1 2">
    <name type="scientific">Petralouisia muris</name>
    <dbReference type="NCBI Taxonomy" id="3032872"/>
    <lineage>
        <taxon>Bacteria</taxon>
        <taxon>Bacillati</taxon>
        <taxon>Bacillota</taxon>
        <taxon>Clostridia</taxon>
        <taxon>Lachnospirales</taxon>
        <taxon>Lachnospiraceae</taxon>
        <taxon>Petralouisia</taxon>
    </lineage>
</organism>
<comment type="caution">
    <text evidence="1">The sequence shown here is derived from an EMBL/GenBank/DDBJ whole genome shotgun (WGS) entry which is preliminary data.</text>
</comment>
<accession>A0AC61RV55</accession>
<name>A0AC61RV55_9FIRM</name>
<evidence type="ECO:0000313" key="2">
    <source>
        <dbReference type="Proteomes" id="UP000304953"/>
    </source>
</evidence>
<gene>
    <name evidence="1" type="ORF">E5329_13320</name>
</gene>
<dbReference type="EMBL" id="SRYA01000025">
    <property type="protein sequence ID" value="TGY95701.1"/>
    <property type="molecule type" value="Genomic_DNA"/>
</dbReference>
<protein>
    <submittedName>
        <fullName evidence="1">CbrC family protein</fullName>
    </submittedName>
</protein>
<reference evidence="1" key="1">
    <citation type="submission" date="2019-04" db="EMBL/GenBank/DDBJ databases">
        <title>Microbes associate with the intestines of laboratory mice.</title>
        <authorList>
            <person name="Navarre W."/>
            <person name="Wong E."/>
            <person name="Huang K."/>
            <person name="Tropini C."/>
            <person name="Ng K."/>
            <person name="Yu B."/>
        </authorList>
    </citation>
    <scope>NUCLEOTIDE SEQUENCE</scope>
    <source>
        <strain evidence="1">NM01_1-7b</strain>
    </source>
</reference>
<dbReference type="Proteomes" id="UP000304953">
    <property type="component" value="Unassembled WGS sequence"/>
</dbReference>
<proteinExistence type="predicted"/>
<sequence>MSRYVFQYHPNPLETGAFKNDQTVICDCCGKETDVYYTGPFYSVEEVEQLCPECIASGRASEKYDGEFQDEASTDPVSDPAKLEELICRTPGYCGWQQEYWPAHCDDYCAYLGYYDWKRLEKEGLADEIEETYREDICGVEFAFAKEHLQRDSGYLFRCLHCRKHFICIDFD</sequence>
<keyword evidence="2" id="KW-1185">Reference proteome</keyword>
<evidence type="ECO:0000313" key="1">
    <source>
        <dbReference type="EMBL" id="TGY95701.1"/>
    </source>
</evidence>